<feature type="compositionally biased region" description="Polar residues" evidence="1">
    <location>
        <begin position="82"/>
        <end position="92"/>
    </location>
</feature>
<dbReference type="InterPro" id="IPR013087">
    <property type="entry name" value="Znf_C2H2_type"/>
</dbReference>
<proteinExistence type="predicted"/>
<organism evidence="3 4">
    <name type="scientific">Mycena albidolilacea</name>
    <dbReference type="NCBI Taxonomy" id="1033008"/>
    <lineage>
        <taxon>Eukaryota</taxon>
        <taxon>Fungi</taxon>
        <taxon>Dikarya</taxon>
        <taxon>Basidiomycota</taxon>
        <taxon>Agaricomycotina</taxon>
        <taxon>Agaricomycetes</taxon>
        <taxon>Agaricomycetidae</taxon>
        <taxon>Agaricales</taxon>
        <taxon>Marasmiineae</taxon>
        <taxon>Mycenaceae</taxon>
        <taxon>Mycena</taxon>
    </lineage>
</organism>
<dbReference type="Pfam" id="PF18759">
    <property type="entry name" value="Plavaka"/>
    <property type="match status" value="2"/>
</dbReference>
<feature type="compositionally biased region" description="Pro residues" evidence="1">
    <location>
        <begin position="65"/>
        <end position="80"/>
    </location>
</feature>
<feature type="compositionally biased region" description="Low complexity" evidence="1">
    <location>
        <begin position="40"/>
        <end position="54"/>
    </location>
</feature>
<feature type="domain" description="C2H2-type" evidence="2">
    <location>
        <begin position="14"/>
        <end position="37"/>
    </location>
</feature>
<gene>
    <name evidence="3" type="ORF">DFH08DRAFT_701453</name>
</gene>
<feature type="region of interest" description="Disordered" evidence="1">
    <location>
        <begin position="33"/>
        <end position="103"/>
    </location>
</feature>
<dbReference type="Proteomes" id="UP001218218">
    <property type="component" value="Unassembled WGS sequence"/>
</dbReference>
<dbReference type="EMBL" id="JARIHO010000021">
    <property type="protein sequence ID" value="KAJ7346269.1"/>
    <property type="molecule type" value="Genomic_DNA"/>
</dbReference>
<dbReference type="AlphaFoldDB" id="A0AAD7A025"/>
<accession>A0AAD7A025</accession>
<name>A0AAD7A025_9AGAR</name>
<evidence type="ECO:0000313" key="4">
    <source>
        <dbReference type="Proteomes" id="UP001218218"/>
    </source>
</evidence>
<evidence type="ECO:0000256" key="1">
    <source>
        <dbReference type="SAM" id="MobiDB-lite"/>
    </source>
</evidence>
<protein>
    <recommendedName>
        <fullName evidence="2">C2H2-type domain-containing protein</fullName>
    </recommendedName>
</protein>
<dbReference type="PROSITE" id="PS00028">
    <property type="entry name" value="ZINC_FINGER_C2H2_1"/>
    <property type="match status" value="1"/>
</dbReference>
<comment type="caution">
    <text evidence="3">The sequence shown here is derived from an EMBL/GenBank/DDBJ whole genome shotgun (WGS) entry which is preliminary data.</text>
</comment>
<reference evidence="3" key="1">
    <citation type="submission" date="2023-03" db="EMBL/GenBank/DDBJ databases">
        <title>Massive genome expansion in bonnet fungi (Mycena s.s.) driven by repeated elements and novel gene families across ecological guilds.</title>
        <authorList>
            <consortium name="Lawrence Berkeley National Laboratory"/>
            <person name="Harder C.B."/>
            <person name="Miyauchi S."/>
            <person name="Viragh M."/>
            <person name="Kuo A."/>
            <person name="Thoen E."/>
            <person name="Andreopoulos B."/>
            <person name="Lu D."/>
            <person name="Skrede I."/>
            <person name="Drula E."/>
            <person name="Henrissat B."/>
            <person name="Morin E."/>
            <person name="Kohler A."/>
            <person name="Barry K."/>
            <person name="LaButti K."/>
            <person name="Morin E."/>
            <person name="Salamov A."/>
            <person name="Lipzen A."/>
            <person name="Mereny Z."/>
            <person name="Hegedus B."/>
            <person name="Baldrian P."/>
            <person name="Stursova M."/>
            <person name="Weitz H."/>
            <person name="Taylor A."/>
            <person name="Grigoriev I.V."/>
            <person name="Nagy L.G."/>
            <person name="Martin F."/>
            <person name="Kauserud H."/>
        </authorList>
    </citation>
    <scope>NUCLEOTIDE SEQUENCE</scope>
    <source>
        <strain evidence="3">CBHHK002</strain>
    </source>
</reference>
<evidence type="ECO:0000259" key="2">
    <source>
        <dbReference type="PROSITE" id="PS00028"/>
    </source>
</evidence>
<dbReference type="InterPro" id="IPR041078">
    <property type="entry name" value="Plavaka"/>
</dbReference>
<keyword evidence="4" id="KW-1185">Reference proteome</keyword>
<sequence>MSTRRKFTPAAHACREPGCRKVCKSTAGLKLHRESAHPRLPQQSPPAAAGLALLDNNDKHEDGPASPPISPRNSPAPEPMVPQNQRGTTTTYHPLLDGTPCDRDGYDLPAGTLPPPWEERDADDYSPFEGRAQFEFAEFLFTQEKMAQSRVDRLAQLLAALYADKDPPFADHEDIYATVDAIQPGDVPWQSFSVQYTGPLPDGVIPEWMTQKYEVWFRSPLEIFGKQLANPDFKDQIDWAPKRIFKNGKRQLTDFFSGNWAWKQADEIAKDPTTHGAMFVPSIFGSDKTTVSVGTGNTEFYPLYGGLGNLFNSTRRAHRDGLSICAFLSIPKSEHLNHSLFFYILPVPHFASLYIEGLWDDFGIVGDLIPFTTGFPRADIHELITMDLLHQVIKGTFKDHVVEWVQEYIEETHESAEAARILADIDRRIAVTTPFPGLRHFHTGRGYKQWTGNDSKGLMKVYLPAIAGHVPSTVVKAVADIIEFCYLVRRSVIDEDTLVAIEAAIVRFHDHREIFRATSRPDGFSLPRQHSITHYPSLIRNFGAPNGLCSSITESKHIKAVKRPYRRTNHYKPLGQILLINQRLDKIVTARVDFASRGMLDGAIFPFPPPSPRATDSPLPEDPNDENVDAGAIEGATCIGEVKLAKTYVRKVPRDVHQLAEYVEQPRLCELIRRFLFDQLNPDAPISGAQIALDQCPEFTTERVFIFNSACAVFYAPSDVSGVGGMRHERIRATKSWYHGPPRYDCVFLEHDPDAAGFHGLHAARVWLFFRFKFRGVDYPCALIHWFSARGDEPCPDTGMWRITPDFQRDRTPHLAVVHLDSILRGAHLIGIAGKDLIPVHHFNFSDSLDAFQAFYVNKYADHHAHEIAF</sequence>
<evidence type="ECO:0000313" key="3">
    <source>
        <dbReference type="EMBL" id="KAJ7346269.1"/>
    </source>
</evidence>